<comment type="caution">
    <text evidence="2">The sequence shown here is derived from an EMBL/GenBank/DDBJ whole genome shotgun (WGS) entry which is preliminary data.</text>
</comment>
<evidence type="ECO:0000313" key="3">
    <source>
        <dbReference type="Proteomes" id="UP000562254"/>
    </source>
</evidence>
<dbReference type="SUPFAM" id="SSF53448">
    <property type="entry name" value="Nucleotide-diphospho-sugar transferases"/>
    <property type="match status" value="1"/>
</dbReference>
<organism evidence="2 3">
    <name type="scientific">Neoroseomonas alkaliterrae</name>
    <dbReference type="NCBI Taxonomy" id="1452450"/>
    <lineage>
        <taxon>Bacteria</taxon>
        <taxon>Pseudomonadati</taxon>
        <taxon>Pseudomonadota</taxon>
        <taxon>Alphaproteobacteria</taxon>
        <taxon>Acetobacterales</taxon>
        <taxon>Acetobacteraceae</taxon>
        <taxon>Neoroseomonas</taxon>
    </lineage>
</organism>
<protein>
    <recommendedName>
        <fullName evidence="4">DUF2064 domain-containing protein</fullName>
    </recommendedName>
</protein>
<evidence type="ECO:0008006" key="4">
    <source>
        <dbReference type="Google" id="ProtNLM"/>
    </source>
</evidence>
<dbReference type="InterPro" id="IPR029044">
    <property type="entry name" value="Nucleotide-diphossugar_trans"/>
</dbReference>
<feature type="region of interest" description="Disordered" evidence="1">
    <location>
        <begin position="189"/>
        <end position="229"/>
    </location>
</feature>
<dbReference type="Pfam" id="PF09837">
    <property type="entry name" value="DUF2064"/>
    <property type="match status" value="1"/>
</dbReference>
<accession>A0A840XPF2</accession>
<evidence type="ECO:0000256" key="1">
    <source>
        <dbReference type="SAM" id="MobiDB-lite"/>
    </source>
</evidence>
<proteinExistence type="predicted"/>
<reference evidence="2 3" key="1">
    <citation type="submission" date="2020-08" db="EMBL/GenBank/DDBJ databases">
        <title>Genomic Encyclopedia of Type Strains, Phase IV (KMG-IV): sequencing the most valuable type-strain genomes for metagenomic binning, comparative biology and taxonomic classification.</title>
        <authorList>
            <person name="Goeker M."/>
        </authorList>
    </citation>
    <scope>NUCLEOTIDE SEQUENCE [LARGE SCALE GENOMIC DNA]</scope>
    <source>
        <strain evidence="2 3">DSM 25895</strain>
    </source>
</reference>
<dbReference type="EMBL" id="JACIJE010000007">
    <property type="protein sequence ID" value="MBB5690478.1"/>
    <property type="molecule type" value="Genomic_DNA"/>
</dbReference>
<dbReference type="Proteomes" id="UP000562254">
    <property type="component" value="Unassembled WGS sequence"/>
</dbReference>
<evidence type="ECO:0000313" key="2">
    <source>
        <dbReference type="EMBL" id="MBB5690478.1"/>
    </source>
</evidence>
<dbReference type="PANTHER" id="PTHR36529:SF1">
    <property type="entry name" value="GLYCOSYLTRANSFERASE"/>
    <property type="match status" value="1"/>
</dbReference>
<dbReference type="Gene3D" id="3.90.550.10">
    <property type="entry name" value="Spore Coat Polysaccharide Biosynthesis Protein SpsA, Chain A"/>
    <property type="match status" value="1"/>
</dbReference>
<dbReference type="RefSeq" id="WP_221244419.1">
    <property type="nucleotide sequence ID" value="NZ_JACIJE010000007.1"/>
</dbReference>
<dbReference type="AlphaFoldDB" id="A0A840XPF2"/>
<keyword evidence="3" id="KW-1185">Reference proteome</keyword>
<sequence length="229" mass="24904">MARPVVILFARAPRLGAVKRRLAGGIGARAALRFYRATLAATARPIARDRRWRTILAVTPAGARADWARLVPRGTPRMPQPRGDLGRRMALCMRPFPVAILAGSDIPDLRPADIAAAIRALGRAQAVFGPAEDGGFWLVGLGPRRPARPFDDVRWSSEHALSDTLRNFRGRRVATLRRLQDVDTAEDLARWRGGGRRPPPGPPPAKGLRALGNLDFSRGFRGGASPARP</sequence>
<dbReference type="PANTHER" id="PTHR36529">
    <property type="entry name" value="SLL1095 PROTEIN"/>
    <property type="match status" value="1"/>
</dbReference>
<gene>
    <name evidence="2" type="ORF">FHS88_002613</name>
</gene>
<dbReference type="NCBIfam" id="TIGR04282">
    <property type="entry name" value="glyco_like_cofC"/>
    <property type="match status" value="1"/>
</dbReference>
<dbReference type="InterPro" id="IPR018641">
    <property type="entry name" value="Trfase_1_rSAM/seldom-assoc"/>
</dbReference>
<name>A0A840XPF2_9PROT</name>